<evidence type="ECO:0000256" key="1">
    <source>
        <dbReference type="ARBA" id="ARBA00022679"/>
    </source>
</evidence>
<gene>
    <name evidence="6" type="ORF">CVT25_001035</name>
</gene>
<dbReference type="OrthoDB" id="41532at2759"/>
<feature type="compositionally biased region" description="Basic residues" evidence="3">
    <location>
        <begin position="564"/>
        <end position="588"/>
    </location>
</feature>
<feature type="region of interest" description="Disordered" evidence="3">
    <location>
        <begin position="424"/>
        <end position="479"/>
    </location>
</feature>
<dbReference type="InterPro" id="IPR050680">
    <property type="entry name" value="YpeA/RimI_acetyltransf"/>
</dbReference>
<evidence type="ECO:0000259" key="5">
    <source>
        <dbReference type="PROSITE" id="PS51186"/>
    </source>
</evidence>
<dbReference type="Pfam" id="PF00583">
    <property type="entry name" value="Acetyltransf_1"/>
    <property type="match status" value="2"/>
</dbReference>
<evidence type="ECO:0000313" key="6">
    <source>
        <dbReference type="EMBL" id="PPQ95304.1"/>
    </source>
</evidence>
<dbReference type="EMBL" id="NHYD01000050">
    <property type="protein sequence ID" value="PPQ95304.1"/>
    <property type="molecule type" value="Genomic_DNA"/>
</dbReference>
<keyword evidence="4" id="KW-0472">Membrane</keyword>
<feature type="compositionally biased region" description="Acidic residues" evidence="3">
    <location>
        <begin position="442"/>
        <end position="452"/>
    </location>
</feature>
<comment type="caution">
    <text evidence="6">The sequence shown here is derived from an EMBL/GenBank/DDBJ whole genome shotgun (WGS) entry which is preliminary data.</text>
</comment>
<dbReference type="InterPro" id="IPR016181">
    <property type="entry name" value="Acyl_CoA_acyltransferase"/>
</dbReference>
<keyword evidence="4" id="KW-0812">Transmembrane</keyword>
<dbReference type="PROSITE" id="PS51186">
    <property type="entry name" value="GNAT"/>
    <property type="match status" value="2"/>
</dbReference>
<organism evidence="6 7">
    <name type="scientific">Psilocybe cyanescens</name>
    <dbReference type="NCBI Taxonomy" id="93625"/>
    <lineage>
        <taxon>Eukaryota</taxon>
        <taxon>Fungi</taxon>
        <taxon>Dikarya</taxon>
        <taxon>Basidiomycota</taxon>
        <taxon>Agaricomycotina</taxon>
        <taxon>Agaricomycetes</taxon>
        <taxon>Agaricomycetidae</taxon>
        <taxon>Agaricales</taxon>
        <taxon>Agaricineae</taxon>
        <taxon>Strophariaceae</taxon>
        <taxon>Psilocybe</taxon>
    </lineage>
</organism>
<feature type="compositionally biased region" description="Basic and acidic residues" evidence="3">
    <location>
        <begin position="429"/>
        <end position="441"/>
    </location>
</feature>
<keyword evidence="4" id="KW-1133">Transmembrane helix</keyword>
<feature type="transmembrane region" description="Helical" evidence="4">
    <location>
        <begin position="486"/>
        <end position="505"/>
    </location>
</feature>
<dbReference type="AlphaFoldDB" id="A0A409XX04"/>
<dbReference type="Gene3D" id="3.40.630.30">
    <property type="match status" value="2"/>
</dbReference>
<dbReference type="InterPro" id="IPR000182">
    <property type="entry name" value="GNAT_dom"/>
</dbReference>
<keyword evidence="7" id="KW-1185">Reference proteome</keyword>
<dbReference type="Proteomes" id="UP000283269">
    <property type="component" value="Unassembled WGS sequence"/>
</dbReference>
<evidence type="ECO:0000256" key="3">
    <source>
        <dbReference type="SAM" id="MobiDB-lite"/>
    </source>
</evidence>
<proteinExistence type="predicted"/>
<evidence type="ECO:0000256" key="4">
    <source>
        <dbReference type="SAM" id="Phobius"/>
    </source>
</evidence>
<feature type="domain" description="N-acetyltransferase" evidence="5">
    <location>
        <begin position="220"/>
        <end position="431"/>
    </location>
</feature>
<protein>
    <recommendedName>
        <fullName evidence="5">N-acetyltransferase domain-containing protein</fullName>
    </recommendedName>
</protein>
<dbReference type="STRING" id="93625.A0A409XX04"/>
<dbReference type="SUPFAM" id="SSF55729">
    <property type="entry name" value="Acyl-CoA N-acyltransferases (Nat)"/>
    <property type="match status" value="2"/>
</dbReference>
<keyword evidence="1" id="KW-0808">Transferase</keyword>
<dbReference type="InParanoid" id="A0A409XX04"/>
<feature type="region of interest" description="Disordered" evidence="3">
    <location>
        <begin position="551"/>
        <end position="595"/>
    </location>
</feature>
<name>A0A409XX04_PSICY</name>
<dbReference type="PANTHER" id="PTHR43420">
    <property type="entry name" value="ACETYLTRANSFERASE"/>
    <property type="match status" value="1"/>
</dbReference>
<accession>A0A409XX04</accession>
<keyword evidence="2" id="KW-0012">Acyltransferase</keyword>
<feature type="domain" description="N-acetyltransferase" evidence="5">
    <location>
        <begin position="127"/>
        <end position="209"/>
    </location>
</feature>
<reference evidence="6 7" key="1">
    <citation type="journal article" date="2018" name="Evol. Lett.">
        <title>Horizontal gene cluster transfer increased hallucinogenic mushroom diversity.</title>
        <authorList>
            <person name="Reynolds H.T."/>
            <person name="Vijayakumar V."/>
            <person name="Gluck-Thaler E."/>
            <person name="Korotkin H.B."/>
            <person name="Matheny P.B."/>
            <person name="Slot J.C."/>
        </authorList>
    </citation>
    <scope>NUCLEOTIDE SEQUENCE [LARGE SCALE GENOMIC DNA]</scope>
    <source>
        <strain evidence="6 7">2631</strain>
    </source>
</reference>
<evidence type="ECO:0000256" key="2">
    <source>
        <dbReference type="ARBA" id="ARBA00023315"/>
    </source>
</evidence>
<dbReference type="GO" id="GO:0016747">
    <property type="term" value="F:acyltransferase activity, transferring groups other than amino-acyl groups"/>
    <property type="evidence" value="ECO:0007669"/>
    <property type="project" value="InterPro"/>
</dbReference>
<sequence>MINTHSERRTVFEIPTPASDVHIAMYKRVRLSGLQTNPEAFGSTYEREYSFPDSTWISRVNIKGRCTLMSVASVLEDNVTGTEESAIAIGTLSVLGPEMLAGLLQDPPYPQHIADEERTGRVDVYMLVGMRVQLEYRGKGVGRMLVDRALEVVKHAKECAVGNTKKVVLLLVHDDQHDAMHLYRKAGFVEQGVVDHGEKPSTWMASTVLWTVIQIPTPASEEHRVPPYTRPSAYLLFLSTRKSLHHRMKVNRVSRIAPGARVSTQKADTLVAVLVDTGSAIGTLSVHGPEMLAWLPKERPYPPSLAEEEASGETDVDILVGMWVQPEFRGRGVGRMLVDSALKVIKEAPAVGVRDAEESLRIKKKTALLLVNDNWRPAKRLYRKARFVEQEGKQTRWMTMTYGIMFCVGTRDVVNGPFIYPLPQAMSDNDEKHPADTSRDEQENDVEEDEFSADEKSELLSSRETSPSPSDDDDDPRLNRATPSRFKRFALLVFLVFLFWLGYQMRRSMWEEKRKPKVIHASRYSKEHKFRPPASPIITETLKDGRVRLRGALPEPTEAPKPTVKPKKKTRTGKVSGKRKARQAKRKTSTADKRM</sequence>
<dbReference type="CDD" id="cd04301">
    <property type="entry name" value="NAT_SF"/>
    <property type="match status" value="1"/>
</dbReference>
<evidence type="ECO:0000313" key="7">
    <source>
        <dbReference type="Proteomes" id="UP000283269"/>
    </source>
</evidence>